<evidence type="ECO:0000313" key="3">
    <source>
        <dbReference type="Proteomes" id="UP000226420"/>
    </source>
</evidence>
<evidence type="ECO:0000313" key="2">
    <source>
        <dbReference type="EMBL" id="SFC78445.1"/>
    </source>
</evidence>
<name>A0AAJ4WAG0_9GAMM</name>
<reference evidence="2 3" key="1">
    <citation type="submission" date="2016-10" db="EMBL/GenBank/DDBJ databases">
        <authorList>
            <person name="Varghese N."/>
            <person name="Submissions S."/>
        </authorList>
    </citation>
    <scope>NUCLEOTIDE SEQUENCE [LARGE SCALE GENOMIC DNA]</scope>
    <source>
        <strain evidence="2 3">DSM 5563</strain>
    </source>
</reference>
<proteinExistence type="predicted"/>
<protein>
    <submittedName>
        <fullName evidence="2">Uncharacterized protein</fullName>
    </submittedName>
</protein>
<comment type="caution">
    <text evidence="2">The sequence shown here is derived from an EMBL/GenBank/DDBJ whole genome shotgun (WGS) entry which is preliminary data.</text>
</comment>
<feature type="signal peptide" evidence="1">
    <location>
        <begin position="1"/>
        <end position="23"/>
    </location>
</feature>
<dbReference type="Proteomes" id="UP000226420">
    <property type="component" value="Unassembled WGS sequence"/>
</dbReference>
<feature type="chain" id="PRO_5042508169" evidence="1">
    <location>
        <begin position="24"/>
        <end position="156"/>
    </location>
</feature>
<dbReference type="RefSeq" id="WP_074822271.1">
    <property type="nucleotide sequence ID" value="NZ_FOLW01000004.1"/>
</dbReference>
<keyword evidence="1" id="KW-0732">Signal</keyword>
<dbReference type="EMBL" id="FOLW01000004">
    <property type="protein sequence ID" value="SFC78445.1"/>
    <property type="molecule type" value="Genomic_DNA"/>
</dbReference>
<accession>A0AAJ4WAG0</accession>
<dbReference type="AlphaFoldDB" id="A0AAJ4WAG0"/>
<organism evidence="2 3">
    <name type="scientific">Pragia fontium DSM 5563 = ATCC 49100</name>
    <dbReference type="NCBI Taxonomy" id="1122977"/>
    <lineage>
        <taxon>Bacteria</taxon>
        <taxon>Pseudomonadati</taxon>
        <taxon>Pseudomonadota</taxon>
        <taxon>Gammaproteobacteria</taxon>
        <taxon>Enterobacterales</taxon>
        <taxon>Budviciaceae</taxon>
        <taxon>Pragia</taxon>
    </lineage>
</organism>
<sequence length="156" mass="18026">MLKNMIAALTIVLSLSTVSLTHAQETASPTEELYQFDKHSDFTVFWHDLQLAVSRKDKAAVVKMMNFPFSDYDHSPMIFQNEAEFLAQYDELFDPEMVKLIENNQYRQGEADQSQVEDTVDPDGYVIEHENSDNGYNLVIEKVDNVYKLVRIAFYS</sequence>
<gene>
    <name evidence="2" type="ORF">SAMN02745723_104119</name>
</gene>
<evidence type="ECO:0000256" key="1">
    <source>
        <dbReference type="SAM" id="SignalP"/>
    </source>
</evidence>